<keyword evidence="5" id="KW-1185">Reference proteome</keyword>
<comment type="similarity">
    <text evidence="1 3">Belongs to the short-chain dehydrogenases/reductases (SDR) family.</text>
</comment>
<dbReference type="PANTHER" id="PTHR42901">
    <property type="entry name" value="ALCOHOL DEHYDROGENASE"/>
    <property type="match status" value="1"/>
</dbReference>
<evidence type="ECO:0000313" key="4">
    <source>
        <dbReference type="EMBL" id="GHA14481.1"/>
    </source>
</evidence>
<evidence type="ECO:0000256" key="2">
    <source>
        <dbReference type="ARBA" id="ARBA00023002"/>
    </source>
</evidence>
<dbReference type="GO" id="GO:0016616">
    <property type="term" value="F:oxidoreductase activity, acting on the CH-OH group of donors, NAD or NADP as acceptor"/>
    <property type="evidence" value="ECO:0007669"/>
    <property type="project" value="UniProtKB-ARBA"/>
</dbReference>
<dbReference type="EMBL" id="BMXA01000004">
    <property type="protein sequence ID" value="GHA14481.1"/>
    <property type="molecule type" value="Genomic_DNA"/>
</dbReference>
<reference evidence="4" key="2">
    <citation type="submission" date="2020-09" db="EMBL/GenBank/DDBJ databases">
        <authorList>
            <person name="Sun Q."/>
            <person name="Kim S."/>
        </authorList>
    </citation>
    <scope>NUCLEOTIDE SEQUENCE</scope>
    <source>
        <strain evidence="4">KCTC 12711</strain>
    </source>
</reference>
<evidence type="ECO:0000313" key="5">
    <source>
        <dbReference type="Proteomes" id="UP000614811"/>
    </source>
</evidence>
<dbReference type="InterPro" id="IPR020904">
    <property type="entry name" value="Sc_DH/Rdtase_CS"/>
</dbReference>
<dbReference type="PRINTS" id="PR00080">
    <property type="entry name" value="SDRFAMILY"/>
</dbReference>
<sequence>MTSKTAFITGASVGIGRATANVLADQGYQLVLLARRAEKLDALAAQLSTPVHIIACDINDHAAVDAALHSMPEIFRNPDVLVNNAGLALGIKPADQTDWLDWQTMIQTNCLSLAYLTRKILPSMVERNQGHIINLGSIAGRYPYQGGNVYGATKAFVEQFSRNLRTDVLGKQIRVTNLSPGIIGNTEFSLVRLHGDESAANAVYDSCQALTPEDIAECIRWAVTLPAHVNINEIEVMPTCQAAGGLAIARD</sequence>
<name>A0A918RZ66_9GAMM</name>
<dbReference type="FunFam" id="3.40.50.720:FF:000047">
    <property type="entry name" value="NADP-dependent L-serine/L-allo-threonine dehydrogenase"/>
    <property type="match status" value="1"/>
</dbReference>
<dbReference type="RefSeq" id="WP_189401822.1">
    <property type="nucleotide sequence ID" value="NZ_BMXA01000004.1"/>
</dbReference>
<dbReference type="Gene3D" id="3.40.50.720">
    <property type="entry name" value="NAD(P)-binding Rossmann-like Domain"/>
    <property type="match status" value="1"/>
</dbReference>
<proteinExistence type="inferred from homology"/>
<dbReference type="PROSITE" id="PS00061">
    <property type="entry name" value="ADH_SHORT"/>
    <property type="match status" value="1"/>
</dbReference>
<gene>
    <name evidence="4" type="ORF">GCM10008090_25340</name>
</gene>
<comment type="caution">
    <text evidence="4">The sequence shown here is derived from an EMBL/GenBank/DDBJ whole genome shotgun (WGS) entry which is preliminary data.</text>
</comment>
<dbReference type="InterPro" id="IPR002347">
    <property type="entry name" value="SDR_fam"/>
</dbReference>
<keyword evidence="2" id="KW-0560">Oxidoreductase</keyword>
<evidence type="ECO:0000256" key="3">
    <source>
        <dbReference type="RuleBase" id="RU000363"/>
    </source>
</evidence>
<reference evidence="4" key="1">
    <citation type="journal article" date="2014" name="Int. J. Syst. Evol. Microbiol.">
        <title>Complete genome sequence of Corynebacterium casei LMG S-19264T (=DSM 44701T), isolated from a smear-ripened cheese.</title>
        <authorList>
            <consortium name="US DOE Joint Genome Institute (JGI-PGF)"/>
            <person name="Walter F."/>
            <person name="Albersmeier A."/>
            <person name="Kalinowski J."/>
            <person name="Ruckert C."/>
        </authorList>
    </citation>
    <scope>NUCLEOTIDE SEQUENCE</scope>
    <source>
        <strain evidence="4">KCTC 12711</strain>
    </source>
</reference>
<protein>
    <submittedName>
        <fullName evidence="4">NAD(P)-dependent oxidoreductase</fullName>
    </submittedName>
</protein>
<dbReference type="SUPFAM" id="SSF51735">
    <property type="entry name" value="NAD(P)-binding Rossmann-fold domains"/>
    <property type="match status" value="1"/>
</dbReference>
<dbReference type="Proteomes" id="UP000614811">
    <property type="component" value="Unassembled WGS sequence"/>
</dbReference>
<evidence type="ECO:0000256" key="1">
    <source>
        <dbReference type="ARBA" id="ARBA00006484"/>
    </source>
</evidence>
<organism evidence="4 5">
    <name type="scientific">Arenicella chitinivorans</name>
    <dbReference type="NCBI Taxonomy" id="1329800"/>
    <lineage>
        <taxon>Bacteria</taxon>
        <taxon>Pseudomonadati</taxon>
        <taxon>Pseudomonadota</taxon>
        <taxon>Gammaproteobacteria</taxon>
        <taxon>Arenicellales</taxon>
        <taxon>Arenicellaceae</taxon>
        <taxon>Arenicella</taxon>
    </lineage>
</organism>
<dbReference type="Pfam" id="PF00106">
    <property type="entry name" value="adh_short"/>
    <property type="match status" value="1"/>
</dbReference>
<accession>A0A918RZ66</accession>
<dbReference type="PANTHER" id="PTHR42901:SF1">
    <property type="entry name" value="ALCOHOL DEHYDROGENASE"/>
    <property type="match status" value="1"/>
</dbReference>
<dbReference type="AlphaFoldDB" id="A0A918RZ66"/>
<dbReference type="InterPro" id="IPR036291">
    <property type="entry name" value="NAD(P)-bd_dom_sf"/>
</dbReference>
<dbReference type="PRINTS" id="PR00081">
    <property type="entry name" value="GDHRDH"/>
</dbReference>